<evidence type="ECO:0000256" key="2">
    <source>
        <dbReference type="SAM" id="MobiDB-lite"/>
    </source>
</evidence>
<dbReference type="InterPro" id="IPR052035">
    <property type="entry name" value="ZnF_BED_domain_contain"/>
</dbReference>
<dbReference type="Proteomes" id="UP000813463">
    <property type="component" value="Chromosome 1"/>
</dbReference>
<dbReference type="GO" id="GO:0046983">
    <property type="term" value="F:protein dimerization activity"/>
    <property type="evidence" value="ECO:0007669"/>
    <property type="project" value="InterPro"/>
</dbReference>
<feature type="region of interest" description="Disordered" evidence="2">
    <location>
        <begin position="1"/>
        <end position="33"/>
    </location>
</feature>
<keyword evidence="1" id="KW-0238">DNA-binding</keyword>
<feature type="domain" description="HAT C-terminal dimerisation" evidence="3">
    <location>
        <begin position="383"/>
        <end position="465"/>
    </location>
</feature>
<dbReference type="KEGG" id="soe:110791304"/>
<dbReference type="PANTHER" id="PTHR46481">
    <property type="entry name" value="ZINC FINGER BED DOMAIN-CONTAINING PROTEIN 4"/>
    <property type="match status" value="1"/>
</dbReference>
<gene>
    <name evidence="6" type="primary">LOC110791304</name>
</gene>
<dbReference type="RefSeq" id="XP_021851750.2">
    <property type="nucleotide sequence ID" value="XM_021996058.2"/>
</dbReference>
<protein>
    <submittedName>
        <fullName evidence="6">Zinc finger BED domain-containing protein DAYSLEEPER</fullName>
    </submittedName>
</protein>
<dbReference type="GeneID" id="110791304"/>
<organism evidence="5 6">
    <name type="scientific">Spinacia oleracea</name>
    <name type="common">Spinach</name>
    <dbReference type="NCBI Taxonomy" id="3562"/>
    <lineage>
        <taxon>Eukaryota</taxon>
        <taxon>Viridiplantae</taxon>
        <taxon>Streptophyta</taxon>
        <taxon>Embryophyta</taxon>
        <taxon>Tracheophyta</taxon>
        <taxon>Spermatophyta</taxon>
        <taxon>Magnoliopsida</taxon>
        <taxon>eudicotyledons</taxon>
        <taxon>Gunneridae</taxon>
        <taxon>Pentapetalae</taxon>
        <taxon>Caryophyllales</taxon>
        <taxon>Chenopodiaceae</taxon>
        <taxon>Chenopodioideae</taxon>
        <taxon>Anserineae</taxon>
        <taxon>Spinacia</taxon>
    </lineage>
</organism>
<evidence type="ECO:0000259" key="3">
    <source>
        <dbReference type="Pfam" id="PF05699"/>
    </source>
</evidence>
<dbReference type="Pfam" id="PF14372">
    <property type="entry name" value="hAT-like_RNase-H"/>
    <property type="match status" value="1"/>
</dbReference>
<keyword evidence="5" id="KW-1185">Reference proteome</keyword>
<evidence type="ECO:0000256" key="1">
    <source>
        <dbReference type="ARBA" id="ARBA00023125"/>
    </source>
</evidence>
<sequence length="501" mass="57602">MAGSSNSKRNQRASVPLSSVPGNTSAGGGKLPLNEDPIFKEKMALAVIRHGYPLTFFEDRRNQEMMAYLNPNLKPLSRKETVANCLDVFEKERTKLKHALGSIPGRLCLTCDSWVDPCTREYLCLTVNYVDSNWKLQSKFLHLARLPFPRDASILRSEVYNLLCKWGIEKKVFSITSDSRRCGDTVQDMLRDFLNEQDGALLCNGDYLHVRCGAHFMDQMAQACFKLIDRPIRNKLLKPLNDMANLFLRTEHPTANSYFINVLNIGLVLVDALEDKDLEISNLARTLKSEFDVYWDACNEVLALAIIFDPRYKLSFVKFCYEKLDKESAENRYLCTRRRLDRLFKTYSDQVFASQMNEMKDDTIREFEIECREKEYDSCKSSLNVYLNEPSVSCQKKMDVLSWWKENEPSFGQALSLMARDILSIPITSFSKDSVFGMGYRVEDRLTSNWSSDCAEALIATRNWLFGYPVDDESPPGGLKGLEQRFWRTACEEESDSTFQK</sequence>
<reference evidence="6" key="2">
    <citation type="submission" date="2025-08" db="UniProtKB">
        <authorList>
            <consortium name="RefSeq"/>
        </authorList>
    </citation>
    <scope>IDENTIFICATION</scope>
    <source>
        <tissue evidence="6">Leaf</tissue>
    </source>
</reference>
<reference evidence="5" key="1">
    <citation type="journal article" date="2021" name="Nat. Commun.">
        <title>Genomic analyses provide insights into spinach domestication and the genetic basis of agronomic traits.</title>
        <authorList>
            <person name="Cai X."/>
            <person name="Sun X."/>
            <person name="Xu C."/>
            <person name="Sun H."/>
            <person name="Wang X."/>
            <person name="Ge C."/>
            <person name="Zhang Z."/>
            <person name="Wang Q."/>
            <person name="Fei Z."/>
            <person name="Jiao C."/>
            <person name="Wang Q."/>
        </authorList>
    </citation>
    <scope>NUCLEOTIDE SEQUENCE [LARGE SCALE GENOMIC DNA]</scope>
    <source>
        <strain evidence="5">cv. Varoflay</strain>
    </source>
</reference>
<dbReference type="InterPro" id="IPR012337">
    <property type="entry name" value="RNaseH-like_sf"/>
</dbReference>
<feature type="domain" description="hAT-like transposase RNase-H fold" evidence="4">
    <location>
        <begin position="250"/>
        <end position="347"/>
    </location>
</feature>
<dbReference type="AlphaFoldDB" id="A0A9R0INL3"/>
<dbReference type="GO" id="GO:0003677">
    <property type="term" value="F:DNA binding"/>
    <property type="evidence" value="ECO:0007669"/>
    <property type="project" value="UniProtKB-KW"/>
</dbReference>
<dbReference type="PANTHER" id="PTHR46481:SF6">
    <property type="entry name" value="ZINC FINGER BED DOMAIN-CONTAINING PROTEIN RICESLEEPER 2-LIKE"/>
    <property type="match status" value="1"/>
</dbReference>
<dbReference type="InterPro" id="IPR008906">
    <property type="entry name" value="HATC_C_dom"/>
</dbReference>
<dbReference type="SUPFAM" id="SSF53098">
    <property type="entry name" value="Ribonuclease H-like"/>
    <property type="match status" value="1"/>
</dbReference>
<accession>A0A9R0INL3</accession>
<proteinExistence type="predicted"/>
<evidence type="ECO:0000313" key="5">
    <source>
        <dbReference type="Proteomes" id="UP000813463"/>
    </source>
</evidence>
<evidence type="ECO:0000313" key="6">
    <source>
        <dbReference type="RefSeq" id="XP_021851750.2"/>
    </source>
</evidence>
<dbReference type="InterPro" id="IPR025525">
    <property type="entry name" value="hAT-like_transposase_RNase-H"/>
</dbReference>
<evidence type="ECO:0000259" key="4">
    <source>
        <dbReference type="Pfam" id="PF14372"/>
    </source>
</evidence>
<name>A0A9R0INL3_SPIOL</name>
<feature type="compositionally biased region" description="Polar residues" evidence="2">
    <location>
        <begin position="1"/>
        <end position="24"/>
    </location>
</feature>
<dbReference type="Pfam" id="PF05699">
    <property type="entry name" value="Dimer_Tnp_hAT"/>
    <property type="match status" value="1"/>
</dbReference>